<dbReference type="Pfam" id="PF13332">
    <property type="entry name" value="Fil_haemagg_2"/>
    <property type="match status" value="1"/>
</dbReference>
<feature type="non-terminal residue" evidence="1">
    <location>
        <position position="141"/>
    </location>
</feature>
<reference evidence="1" key="1">
    <citation type="submission" date="2022-12" db="EMBL/GenBank/DDBJ databases">
        <title>Bacterial isolates from different developmental stages of Nematostella vectensis.</title>
        <authorList>
            <person name="Fraune S."/>
        </authorList>
    </citation>
    <scope>NUCLEOTIDE SEQUENCE</scope>
    <source>
        <strain evidence="1">G21630-S1</strain>
    </source>
</reference>
<gene>
    <name evidence="1" type="ORF">O4H49_20540</name>
</gene>
<protein>
    <submittedName>
        <fullName evidence="1">Hemagglutinin repeat-containing protein</fullName>
    </submittedName>
</protein>
<evidence type="ECO:0000313" key="2">
    <source>
        <dbReference type="Proteomes" id="UP001069802"/>
    </source>
</evidence>
<feature type="non-terminal residue" evidence="1">
    <location>
        <position position="1"/>
    </location>
</feature>
<dbReference type="RefSeq" id="WP_269425298.1">
    <property type="nucleotide sequence ID" value="NZ_JAPWGY010000037.1"/>
</dbReference>
<sequence>NEEHKVKQVGLTLSLKQNVTAAAKAVAGLPKAATAGEGSAGAKGLTAASAALKAVGEVAALKNGAVSAEISLGVSSSEEETSEVISSARVAQVQAGRDVKVTAGEDITGEGLQVTAGRDVTLDAGDDITLTAAQSTYALDH</sequence>
<proteinExistence type="predicted"/>
<name>A0ABT4LPW8_9PROT</name>
<keyword evidence="2" id="KW-1185">Reference proteome</keyword>
<accession>A0ABT4LPW8</accession>
<dbReference type="Proteomes" id="UP001069802">
    <property type="component" value="Unassembled WGS sequence"/>
</dbReference>
<dbReference type="InterPro" id="IPR025157">
    <property type="entry name" value="Hemagglutinin_rpt"/>
</dbReference>
<organism evidence="1 2">
    <name type="scientific">Kiloniella laminariae</name>
    <dbReference type="NCBI Taxonomy" id="454162"/>
    <lineage>
        <taxon>Bacteria</taxon>
        <taxon>Pseudomonadati</taxon>
        <taxon>Pseudomonadota</taxon>
        <taxon>Alphaproteobacteria</taxon>
        <taxon>Rhodospirillales</taxon>
        <taxon>Kiloniellaceae</taxon>
        <taxon>Kiloniella</taxon>
    </lineage>
</organism>
<comment type="caution">
    <text evidence="1">The sequence shown here is derived from an EMBL/GenBank/DDBJ whole genome shotgun (WGS) entry which is preliminary data.</text>
</comment>
<dbReference type="EMBL" id="JAPWGY010000037">
    <property type="protein sequence ID" value="MCZ4283178.1"/>
    <property type="molecule type" value="Genomic_DNA"/>
</dbReference>
<evidence type="ECO:0000313" key="1">
    <source>
        <dbReference type="EMBL" id="MCZ4283178.1"/>
    </source>
</evidence>